<dbReference type="EMBL" id="JAGTJJ010000090">
    <property type="protein sequence ID" value="MDC3988966.1"/>
    <property type="molecule type" value="Genomic_DNA"/>
</dbReference>
<keyword evidence="3" id="KW-1185">Reference proteome</keyword>
<feature type="signal peptide" evidence="1">
    <location>
        <begin position="1"/>
        <end position="17"/>
    </location>
</feature>
<evidence type="ECO:0008006" key="4">
    <source>
        <dbReference type="Google" id="ProtNLM"/>
    </source>
</evidence>
<keyword evidence="1" id="KW-0732">Signal</keyword>
<gene>
    <name evidence="2" type="ORF">KEG57_51340</name>
</gene>
<organism evidence="2 3">
    <name type="scientific">Polyangium jinanense</name>
    <dbReference type="NCBI Taxonomy" id="2829994"/>
    <lineage>
        <taxon>Bacteria</taxon>
        <taxon>Pseudomonadati</taxon>
        <taxon>Myxococcota</taxon>
        <taxon>Polyangia</taxon>
        <taxon>Polyangiales</taxon>
        <taxon>Polyangiaceae</taxon>
        <taxon>Polyangium</taxon>
    </lineage>
</organism>
<reference evidence="2 3" key="1">
    <citation type="submission" date="2021-04" db="EMBL/GenBank/DDBJ databases">
        <title>Genome analysis of Polyangium sp.</title>
        <authorList>
            <person name="Li Y."/>
            <person name="Wang J."/>
        </authorList>
    </citation>
    <scope>NUCLEOTIDE SEQUENCE [LARGE SCALE GENOMIC DNA]</scope>
    <source>
        <strain evidence="2 3">SDU14</strain>
    </source>
</reference>
<accession>A0A9X3XIZ6</accession>
<evidence type="ECO:0000313" key="2">
    <source>
        <dbReference type="EMBL" id="MDC3988966.1"/>
    </source>
</evidence>
<protein>
    <recommendedName>
        <fullName evidence="4">Lipoprotein</fullName>
    </recommendedName>
</protein>
<feature type="chain" id="PRO_5040737284" description="Lipoprotein" evidence="1">
    <location>
        <begin position="18"/>
        <end position="260"/>
    </location>
</feature>
<dbReference type="AlphaFoldDB" id="A0A9X3XIZ6"/>
<dbReference type="RefSeq" id="WP_272427134.1">
    <property type="nucleotide sequence ID" value="NZ_JAGTJJ010000090.1"/>
</dbReference>
<comment type="caution">
    <text evidence="2">The sequence shown here is derived from an EMBL/GenBank/DDBJ whole genome shotgun (WGS) entry which is preliminary data.</text>
</comment>
<name>A0A9X3XIZ6_9BACT</name>
<evidence type="ECO:0000256" key="1">
    <source>
        <dbReference type="SAM" id="SignalP"/>
    </source>
</evidence>
<sequence length="260" mass="27591">MNLHRLSLVTFASFALASVIVAGCDAQVDPDYQGEALATVQGSVVNDGSTASAAEVALIWSLPQQNPDGLFGTSAAVSGQFPASFTLPIFTPPPDAALITAEESGQDKVGLALILAVKPGTSEGSISDFEQVEANMLGMSEDHVLVYVDHELEPNSIWESLLGGRPSPGYHLMEVVRKTPEEKQAIQACYQTYGDAINGCYDQCSQMSSDDYDACLADCDVQHPEPDCGSGKDTFREAPNGFGTAIEVHLGEPAQGIDWF</sequence>
<dbReference type="PROSITE" id="PS51257">
    <property type="entry name" value="PROKAR_LIPOPROTEIN"/>
    <property type="match status" value="1"/>
</dbReference>
<proteinExistence type="predicted"/>
<evidence type="ECO:0000313" key="3">
    <source>
        <dbReference type="Proteomes" id="UP001151081"/>
    </source>
</evidence>
<dbReference type="Proteomes" id="UP001151081">
    <property type="component" value="Unassembled WGS sequence"/>
</dbReference>